<comment type="caution">
    <text evidence="3">The sequence shown here is derived from an EMBL/GenBank/DDBJ whole genome shotgun (WGS) entry which is preliminary data.</text>
</comment>
<keyword evidence="4" id="KW-1185">Reference proteome</keyword>
<evidence type="ECO:0008006" key="5">
    <source>
        <dbReference type="Google" id="ProtNLM"/>
    </source>
</evidence>
<feature type="domain" description="Glycosyl transferase family 1" evidence="1">
    <location>
        <begin position="195"/>
        <end position="312"/>
    </location>
</feature>
<dbReference type="InterPro" id="IPR050194">
    <property type="entry name" value="Glycosyltransferase_grp1"/>
</dbReference>
<dbReference type="GO" id="GO:0016757">
    <property type="term" value="F:glycosyltransferase activity"/>
    <property type="evidence" value="ECO:0007669"/>
    <property type="project" value="InterPro"/>
</dbReference>
<dbReference type="AlphaFoldDB" id="A0A1V4HRC1"/>
<dbReference type="InterPro" id="IPR028098">
    <property type="entry name" value="Glyco_trans_4-like_N"/>
</dbReference>
<dbReference type="Gene3D" id="3.40.50.2000">
    <property type="entry name" value="Glycogen Phosphorylase B"/>
    <property type="match status" value="2"/>
</dbReference>
<dbReference type="PANTHER" id="PTHR45947">
    <property type="entry name" value="SULFOQUINOVOSYL TRANSFERASE SQD2"/>
    <property type="match status" value="1"/>
</dbReference>
<feature type="domain" description="Glycosyltransferase subfamily 4-like N-terminal" evidence="2">
    <location>
        <begin position="26"/>
        <end position="182"/>
    </location>
</feature>
<accession>A0A1V4HRC1</accession>
<dbReference type="EMBL" id="MBTG01000002">
    <property type="protein sequence ID" value="OPH61244.1"/>
    <property type="molecule type" value="Genomic_DNA"/>
</dbReference>
<dbReference type="Pfam" id="PF00534">
    <property type="entry name" value="Glycos_transf_1"/>
    <property type="match status" value="1"/>
</dbReference>
<dbReference type="RefSeq" id="WP_158081967.1">
    <property type="nucleotide sequence ID" value="NZ_MBTG01000002.1"/>
</dbReference>
<gene>
    <name evidence="3" type="ORF">BC351_14980</name>
</gene>
<evidence type="ECO:0000259" key="2">
    <source>
        <dbReference type="Pfam" id="PF13439"/>
    </source>
</evidence>
<dbReference type="Proteomes" id="UP000190626">
    <property type="component" value="Unassembled WGS sequence"/>
</dbReference>
<dbReference type="InterPro" id="IPR001296">
    <property type="entry name" value="Glyco_trans_1"/>
</dbReference>
<dbReference type="PANTHER" id="PTHR45947:SF3">
    <property type="entry name" value="SULFOQUINOVOSYL TRANSFERASE SQD2"/>
    <property type="match status" value="1"/>
</dbReference>
<reference evidence="4" key="1">
    <citation type="submission" date="2016-07" db="EMBL/GenBank/DDBJ databases">
        <authorList>
            <person name="Florea S."/>
            <person name="Webb J.S."/>
            <person name="Jaromczyk J."/>
            <person name="Schardl C.L."/>
        </authorList>
    </citation>
    <scope>NUCLEOTIDE SEQUENCE [LARGE SCALE GENOMIC DNA]</scope>
    <source>
        <strain evidence="4">CY1</strain>
    </source>
</reference>
<sequence>MSSRPLRILHQISHMNQDSAQSFIMKVYRNVDRSKVQFDFVVHTQNPSDYDEEIRALGGRIFHLGKPYHAGRFGYLFDLKAIIQQEGPFQAIHSHNTDASGFTLLIARFLGIPIRIAHSHSLREATFSISPNKMSRWFKKNMIRRLATSWVGSSQTASQALFGFQWMNDKRGKMLRNGIDLSLYTNRITKCVSLREQLKIPLDEPIVGHIGRFSAVKNHRYLIEVFEELLYRLPNARLILIGDGALRPQIEAILEQKGIQNRVHLLGIREDIAELLQEIDVLALPSFEDGLPMILIEAQAAGVPCVVSDALPDEANLKAGFFAFLSLEQDAAIWAQWLLKAIRSDRASEEIRIRAVQQAGYDIKEAATELEGVYMAQIG</sequence>
<name>A0A1V4HRC1_9BACL</name>
<evidence type="ECO:0000313" key="4">
    <source>
        <dbReference type="Proteomes" id="UP000190626"/>
    </source>
</evidence>
<organism evidence="3 4">
    <name type="scientific">Paenibacillus ferrarius</name>
    <dbReference type="NCBI Taxonomy" id="1469647"/>
    <lineage>
        <taxon>Bacteria</taxon>
        <taxon>Bacillati</taxon>
        <taxon>Bacillota</taxon>
        <taxon>Bacilli</taxon>
        <taxon>Bacillales</taxon>
        <taxon>Paenibacillaceae</taxon>
        <taxon>Paenibacillus</taxon>
    </lineage>
</organism>
<proteinExistence type="predicted"/>
<dbReference type="SUPFAM" id="SSF53756">
    <property type="entry name" value="UDP-Glycosyltransferase/glycogen phosphorylase"/>
    <property type="match status" value="1"/>
</dbReference>
<dbReference type="STRING" id="1469647.BC351_14980"/>
<evidence type="ECO:0000313" key="3">
    <source>
        <dbReference type="EMBL" id="OPH61244.1"/>
    </source>
</evidence>
<dbReference type="Pfam" id="PF13439">
    <property type="entry name" value="Glyco_transf_4"/>
    <property type="match status" value="1"/>
</dbReference>
<dbReference type="OrthoDB" id="9804196at2"/>
<protein>
    <recommendedName>
        <fullName evidence="5">Glycosyl transferase family 1</fullName>
    </recommendedName>
</protein>
<evidence type="ECO:0000259" key="1">
    <source>
        <dbReference type="Pfam" id="PF00534"/>
    </source>
</evidence>